<keyword evidence="1" id="KW-1133">Transmembrane helix</keyword>
<organism evidence="2 3">
    <name type="scientific">Cymbomonas tetramitiformis</name>
    <dbReference type="NCBI Taxonomy" id="36881"/>
    <lineage>
        <taxon>Eukaryota</taxon>
        <taxon>Viridiplantae</taxon>
        <taxon>Chlorophyta</taxon>
        <taxon>Pyramimonadophyceae</taxon>
        <taxon>Pyramimonadales</taxon>
        <taxon>Pyramimonadaceae</taxon>
        <taxon>Cymbomonas</taxon>
    </lineage>
</organism>
<dbReference type="EMBL" id="LGRX02002138">
    <property type="protein sequence ID" value="KAK3284797.1"/>
    <property type="molecule type" value="Genomic_DNA"/>
</dbReference>
<sequence length="91" mass="9747">MVTYPADENTIVAVQQVCGNLFSALLVPLLEAAGAGEVNTEVVPSEGLHLQGDYVILEVIALIALLYFSTLEEDLKRAKVDDMKKAPEASS</sequence>
<keyword evidence="1" id="KW-0472">Membrane</keyword>
<protein>
    <submittedName>
        <fullName evidence="2">Uncharacterized protein</fullName>
    </submittedName>
</protein>
<accession>A0AAE0GV06</accession>
<keyword evidence="3" id="KW-1185">Reference proteome</keyword>
<reference evidence="2 3" key="1">
    <citation type="journal article" date="2015" name="Genome Biol. Evol.">
        <title>Comparative Genomics of a Bacterivorous Green Alga Reveals Evolutionary Causalities and Consequences of Phago-Mixotrophic Mode of Nutrition.</title>
        <authorList>
            <person name="Burns J.A."/>
            <person name="Paasch A."/>
            <person name="Narechania A."/>
            <person name="Kim E."/>
        </authorList>
    </citation>
    <scope>NUCLEOTIDE SEQUENCE [LARGE SCALE GENOMIC DNA]</scope>
    <source>
        <strain evidence="2 3">PLY_AMNH</strain>
    </source>
</reference>
<comment type="caution">
    <text evidence="2">The sequence shown here is derived from an EMBL/GenBank/DDBJ whole genome shotgun (WGS) entry which is preliminary data.</text>
</comment>
<evidence type="ECO:0000313" key="2">
    <source>
        <dbReference type="EMBL" id="KAK3284797.1"/>
    </source>
</evidence>
<feature type="transmembrane region" description="Helical" evidence="1">
    <location>
        <begin position="54"/>
        <end position="71"/>
    </location>
</feature>
<name>A0AAE0GV06_9CHLO</name>
<dbReference type="Proteomes" id="UP001190700">
    <property type="component" value="Unassembled WGS sequence"/>
</dbReference>
<keyword evidence="1" id="KW-0812">Transmembrane</keyword>
<dbReference type="AlphaFoldDB" id="A0AAE0GV06"/>
<evidence type="ECO:0000313" key="3">
    <source>
        <dbReference type="Proteomes" id="UP001190700"/>
    </source>
</evidence>
<gene>
    <name evidence="2" type="ORF">CYMTET_7562</name>
</gene>
<evidence type="ECO:0000256" key="1">
    <source>
        <dbReference type="SAM" id="Phobius"/>
    </source>
</evidence>
<proteinExistence type="predicted"/>